<keyword evidence="1" id="KW-0472">Membrane</keyword>
<keyword evidence="3" id="KW-1185">Reference proteome</keyword>
<feature type="transmembrane region" description="Helical" evidence="1">
    <location>
        <begin position="35"/>
        <end position="59"/>
    </location>
</feature>
<evidence type="ECO:0000313" key="2">
    <source>
        <dbReference type="EMBL" id="RMC22208.1"/>
    </source>
</evidence>
<keyword evidence="1" id="KW-0812">Transmembrane</keyword>
<organism evidence="2 3">
    <name type="scientific">Hirundo rustica rustica</name>
    <dbReference type="NCBI Taxonomy" id="333673"/>
    <lineage>
        <taxon>Eukaryota</taxon>
        <taxon>Metazoa</taxon>
        <taxon>Chordata</taxon>
        <taxon>Craniata</taxon>
        <taxon>Vertebrata</taxon>
        <taxon>Euteleostomi</taxon>
        <taxon>Archelosauria</taxon>
        <taxon>Archosauria</taxon>
        <taxon>Dinosauria</taxon>
        <taxon>Saurischia</taxon>
        <taxon>Theropoda</taxon>
        <taxon>Coelurosauria</taxon>
        <taxon>Aves</taxon>
        <taxon>Neognathae</taxon>
        <taxon>Neoaves</taxon>
        <taxon>Telluraves</taxon>
        <taxon>Australaves</taxon>
        <taxon>Passeriformes</taxon>
        <taxon>Sylvioidea</taxon>
        <taxon>Hirundinidae</taxon>
        <taxon>Hirundo</taxon>
    </lineage>
</organism>
<evidence type="ECO:0000313" key="3">
    <source>
        <dbReference type="Proteomes" id="UP000269221"/>
    </source>
</evidence>
<reference evidence="2 3" key="1">
    <citation type="submission" date="2018-07" db="EMBL/GenBank/DDBJ databases">
        <title>A high quality draft genome assembly of the barn swallow (H. rustica rustica).</title>
        <authorList>
            <person name="Formenti G."/>
            <person name="Chiara M."/>
            <person name="Poveda L."/>
            <person name="Francoijs K.-J."/>
            <person name="Bonisoli-Alquati A."/>
            <person name="Canova L."/>
            <person name="Gianfranceschi L."/>
            <person name="Horner D.S."/>
            <person name="Saino N."/>
        </authorList>
    </citation>
    <scope>NUCLEOTIDE SEQUENCE [LARGE SCALE GENOMIC DNA]</scope>
    <source>
        <strain evidence="2">Chelidonia</strain>
        <tissue evidence="2">Blood</tissue>
    </source>
</reference>
<keyword evidence="1" id="KW-1133">Transmembrane helix</keyword>
<gene>
    <name evidence="2" type="ORF">DUI87_00519</name>
</gene>
<dbReference type="AlphaFoldDB" id="A0A3M0L9Z1"/>
<proteinExistence type="predicted"/>
<name>A0A3M0L9Z1_HIRRU</name>
<comment type="caution">
    <text evidence="2">The sequence shown here is derived from an EMBL/GenBank/DDBJ whole genome shotgun (WGS) entry which is preliminary data.</text>
</comment>
<evidence type="ECO:0000256" key="1">
    <source>
        <dbReference type="SAM" id="Phobius"/>
    </source>
</evidence>
<accession>A0A3M0L9Z1</accession>
<protein>
    <submittedName>
        <fullName evidence="2">Uncharacterized protein</fullName>
    </submittedName>
</protein>
<dbReference type="Proteomes" id="UP000269221">
    <property type="component" value="Unassembled WGS sequence"/>
</dbReference>
<dbReference type="EMBL" id="QRBI01000092">
    <property type="protein sequence ID" value="RMC22208.1"/>
    <property type="molecule type" value="Genomic_DNA"/>
</dbReference>
<sequence>MSMPSVSAVSAIALWSAIALPEFSVHSMDAVLTSGFSCILIGLASVSVVPSVALVVVFLCRMRRNIRTICSRMKGRKSGMFRGELQAGCLAKQWQQAQPRLTNVSIDDPMPVLLGVTLEGTLISDTVNALLDITWEDMSIDDPKPDLPGVTLEGMLVSDTLSILPDITWEDISIDDPKPDLAGGTLEGMLVSNTLSLVPDITWEDISIDDPKPDLPGGTLEGISVLDAV</sequence>